<reference evidence="1 2" key="1">
    <citation type="submission" date="2013-01" db="EMBL/GenBank/DDBJ databases">
        <authorList>
            <person name="Harkins D.M."/>
            <person name="Durkin A.S."/>
            <person name="Brinkac L.M."/>
            <person name="Haft D.H."/>
            <person name="Selengut J.D."/>
            <person name="Sanka R."/>
            <person name="DePew J."/>
            <person name="Purushe J."/>
            <person name="Tulsiani S.M."/>
            <person name="Graham G.C."/>
            <person name="Burns M.-A."/>
            <person name="Dohnt M.F."/>
            <person name="Smythe L.D."/>
            <person name="McKay D.B."/>
            <person name="Craig S.B."/>
            <person name="Vinetz J.M."/>
            <person name="Sutton G.G."/>
            <person name="Nierman W.C."/>
            <person name="Fouts D.E."/>
        </authorList>
    </citation>
    <scope>NUCLEOTIDE SEQUENCE [LARGE SCALE GENOMIC DNA]</scope>
    <source>
        <strain evidence="1 2">LT2116</strain>
    </source>
</reference>
<sequence length="86" mass="9933">MIPNEVFEKIILERIRQESLREEGKFKYTAATPCLREELKLSILVEEVGEVAKCLNESQHGTHALEKELIQIMAVCLAWLESDSFR</sequence>
<accession>M3G4K1</accession>
<name>M3G4K1_9LEPT</name>
<evidence type="ECO:0000313" key="2">
    <source>
        <dbReference type="Proteomes" id="UP000011770"/>
    </source>
</evidence>
<evidence type="ECO:0000313" key="1">
    <source>
        <dbReference type="EMBL" id="EMF80899.1"/>
    </source>
</evidence>
<protein>
    <recommendedName>
        <fullName evidence="3">MazG nucleotide pyrophosphohydrolase domain protein</fullName>
    </recommendedName>
</protein>
<dbReference type="Proteomes" id="UP000011770">
    <property type="component" value="Unassembled WGS sequence"/>
</dbReference>
<proteinExistence type="predicted"/>
<comment type="caution">
    <text evidence="1">The sequence shown here is derived from an EMBL/GenBank/DDBJ whole genome shotgun (WGS) entry which is preliminary data.</text>
</comment>
<gene>
    <name evidence="1" type="ORF">LEP1GSC188_3109</name>
</gene>
<organism evidence="1 2">
    <name type="scientific">Leptospira weilii serovar Topaz str. LT2116</name>
    <dbReference type="NCBI Taxonomy" id="1088540"/>
    <lineage>
        <taxon>Bacteria</taxon>
        <taxon>Pseudomonadati</taxon>
        <taxon>Spirochaetota</taxon>
        <taxon>Spirochaetia</taxon>
        <taxon>Leptospirales</taxon>
        <taxon>Leptospiraceae</taxon>
        <taxon>Leptospira</taxon>
    </lineage>
</organism>
<evidence type="ECO:0008006" key="3">
    <source>
        <dbReference type="Google" id="ProtNLM"/>
    </source>
</evidence>
<dbReference type="AlphaFoldDB" id="M3G4K1"/>
<dbReference type="EMBL" id="AHOR02000044">
    <property type="protein sequence ID" value="EMF80899.1"/>
    <property type="molecule type" value="Genomic_DNA"/>
</dbReference>